<dbReference type="Proteomes" id="UP000008312">
    <property type="component" value="Unassembled WGS sequence"/>
</dbReference>
<dbReference type="PANTHER" id="PTHR31389:SF4">
    <property type="entry name" value="LD39211P"/>
    <property type="match status" value="1"/>
</dbReference>
<dbReference type="OrthoDB" id="5954868at2759"/>
<organism evidence="2">
    <name type="scientific">Blastocystis hominis</name>
    <dbReference type="NCBI Taxonomy" id="12968"/>
    <lineage>
        <taxon>Eukaryota</taxon>
        <taxon>Sar</taxon>
        <taxon>Stramenopiles</taxon>
        <taxon>Bigyra</taxon>
        <taxon>Opalozoa</taxon>
        <taxon>Opalinata</taxon>
        <taxon>Blastocystidae</taxon>
        <taxon>Blastocystis</taxon>
    </lineage>
</organism>
<dbReference type="AlphaFoldDB" id="D8LUP9"/>
<protein>
    <submittedName>
        <fullName evidence="2">Uncharacterized protein</fullName>
    </submittedName>
</protein>
<evidence type="ECO:0000313" key="3">
    <source>
        <dbReference type="Proteomes" id="UP000008312"/>
    </source>
</evidence>
<dbReference type="PANTHER" id="PTHR31389">
    <property type="entry name" value="LD39211P"/>
    <property type="match status" value="1"/>
</dbReference>
<proteinExistence type="predicted"/>
<dbReference type="GeneID" id="24917329"/>
<evidence type="ECO:0000313" key="2">
    <source>
        <dbReference type="EMBL" id="CBK19538.2"/>
    </source>
</evidence>
<keyword evidence="1" id="KW-0812">Transmembrane</keyword>
<evidence type="ECO:0000256" key="1">
    <source>
        <dbReference type="SAM" id="Phobius"/>
    </source>
</evidence>
<gene>
    <name evidence="2" type="ORF">GSBLH_T00000004001</name>
</gene>
<keyword evidence="1" id="KW-0472">Membrane</keyword>
<feature type="transmembrane region" description="Helical" evidence="1">
    <location>
        <begin position="16"/>
        <end position="33"/>
    </location>
</feature>
<keyword evidence="3" id="KW-1185">Reference proteome</keyword>
<accession>D8LUP9</accession>
<sequence length="432" mass="49925">MLNSSNSFLQEGSMNFIFYALSFCSFFVYMYILSTIRQSKEAKEVYGSTVQTLYKVNDVVSYPVKLPRFGCCSKNQYDYDDIEYPVPFNQLVSDVSTHYENYGIANKSLPFLLTGDIPTYHLHTSDVLMMTGASENHGYGSFNCLYSMVLADPYASYMYIDLGLSPELKEKLFAHFETIHQIQKKMKSTGFIAYRKFNWSSFPQWMNLFENKDQRGGYTWKVVSYMDALFSWKAITFWIDGGSLIRDGISREVTNARLEGIYTPVSGGGAEKWTHKTTIKFLEQNHFIDSFDPKWRMGCGGHLITDWSNKTVINRVIIPYQQCAYTQRCISPRGSNMTNHRQDQAVLSALVNNIGTIKSMNAKYQALPALRQERGNNEKFCTKILNNYLISIQNTYQIKIENRYYKTTNISYTPINYKFVSRPVDEEWVPQS</sequence>
<dbReference type="RefSeq" id="XP_012893586.1">
    <property type="nucleotide sequence ID" value="XM_013038132.1"/>
</dbReference>
<dbReference type="EMBL" id="FN668638">
    <property type="protein sequence ID" value="CBK19538.2"/>
    <property type="molecule type" value="Genomic_DNA"/>
</dbReference>
<keyword evidence="1" id="KW-1133">Transmembrane helix</keyword>
<dbReference type="InParanoid" id="D8LUP9"/>
<name>D8LUP9_BLAHO</name>
<reference evidence="2" key="1">
    <citation type="submission" date="2010-02" db="EMBL/GenBank/DDBJ databases">
        <title>Sequencing and annotation of the Blastocystis hominis genome.</title>
        <authorList>
            <person name="Wincker P."/>
        </authorList>
    </citation>
    <scope>NUCLEOTIDE SEQUENCE</scope>
    <source>
        <strain evidence="2">Singapore isolate B</strain>
    </source>
</reference>